<feature type="compositionally biased region" description="Polar residues" evidence="4">
    <location>
        <begin position="108"/>
        <end position="118"/>
    </location>
</feature>
<evidence type="ECO:0008006" key="7">
    <source>
        <dbReference type="Google" id="ProtNLM"/>
    </source>
</evidence>
<dbReference type="SMART" id="SM00935">
    <property type="entry name" value="OmpH"/>
    <property type="match status" value="1"/>
</dbReference>
<comment type="similarity">
    <text evidence="1">Belongs to the Skp family.</text>
</comment>
<dbReference type="Gene3D" id="3.30.910.20">
    <property type="entry name" value="Skp domain"/>
    <property type="match status" value="1"/>
</dbReference>
<evidence type="ECO:0000313" key="6">
    <source>
        <dbReference type="Proteomes" id="UP001501410"/>
    </source>
</evidence>
<dbReference type="EMBL" id="BAABEZ010000022">
    <property type="protein sequence ID" value="GAA4455109.1"/>
    <property type="molecule type" value="Genomic_DNA"/>
</dbReference>
<keyword evidence="2" id="KW-0732">Signal</keyword>
<gene>
    <name evidence="5" type="ORF">GCM10023092_18220</name>
</gene>
<organism evidence="5 6">
    <name type="scientific">Rurimicrobium arvi</name>
    <dbReference type="NCBI Taxonomy" id="2049916"/>
    <lineage>
        <taxon>Bacteria</taxon>
        <taxon>Pseudomonadati</taxon>
        <taxon>Bacteroidota</taxon>
        <taxon>Chitinophagia</taxon>
        <taxon>Chitinophagales</taxon>
        <taxon>Chitinophagaceae</taxon>
        <taxon>Rurimicrobium</taxon>
    </lineage>
</organism>
<evidence type="ECO:0000256" key="2">
    <source>
        <dbReference type="ARBA" id="ARBA00022729"/>
    </source>
</evidence>
<comment type="caution">
    <text evidence="5">The sequence shown here is derived from an EMBL/GenBank/DDBJ whole genome shotgun (WGS) entry which is preliminary data.</text>
</comment>
<name>A0ABP8MUM2_9BACT</name>
<dbReference type="SUPFAM" id="SSF111384">
    <property type="entry name" value="OmpH-like"/>
    <property type="match status" value="1"/>
</dbReference>
<dbReference type="PANTHER" id="PTHR35089">
    <property type="entry name" value="CHAPERONE PROTEIN SKP"/>
    <property type="match status" value="1"/>
</dbReference>
<evidence type="ECO:0000313" key="5">
    <source>
        <dbReference type="EMBL" id="GAA4455109.1"/>
    </source>
</evidence>
<proteinExistence type="inferred from homology"/>
<keyword evidence="6" id="KW-1185">Reference proteome</keyword>
<evidence type="ECO:0000256" key="1">
    <source>
        <dbReference type="ARBA" id="ARBA00009091"/>
    </source>
</evidence>
<feature type="region of interest" description="Disordered" evidence="4">
    <location>
        <begin position="96"/>
        <end position="118"/>
    </location>
</feature>
<evidence type="ECO:0000256" key="3">
    <source>
        <dbReference type="SAM" id="Coils"/>
    </source>
</evidence>
<dbReference type="PANTHER" id="PTHR35089:SF1">
    <property type="entry name" value="CHAPERONE PROTEIN SKP"/>
    <property type="match status" value="1"/>
</dbReference>
<dbReference type="RefSeq" id="WP_344825731.1">
    <property type="nucleotide sequence ID" value="NZ_BAABEZ010000022.1"/>
</dbReference>
<feature type="coiled-coil region" evidence="3">
    <location>
        <begin position="50"/>
        <end position="84"/>
    </location>
</feature>
<dbReference type="Proteomes" id="UP001501410">
    <property type="component" value="Unassembled WGS sequence"/>
</dbReference>
<accession>A0ABP8MUM2</accession>
<sequence>MTNRFGGMLRTLALAGVVLYGTSCNNHQPAAPAAGAAGAGGGARIAYVNIDTLQAHYDFMKSESAALEKQQQDAEAEFQRAAQQFQSEAAAFQQKAQAGGYSEAEGRSAQQRLAQMQQSLETRRTQMTEELQKKQIAFGERLQKTIDAYLAEYNKDNKYDFILSYSKAGPVLYANKAMDITEEVTKGLNQFKPVETAADTSSKK</sequence>
<dbReference type="InterPro" id="IPR005632">
    <property type="entry name" value="Chaperone_Skp"/>
</dbReference>
<dbReference type="InterPro" id="IPR024930">
    <property type="entry name" value="Skp_dom_sf"/>
</dbReference>
<dbReference type="Pfam" id="PF03938">
    <property type="entry name" value="OmpH"/>
    <property type="match status" value="1"/>
</dbReference>
<reference evidence="6" key="1">
    <citation type="journal article" date="2019" name="Int. J. Syst. Evol. Microbiol.">
        <title>The Global Catalogue of Microorganisms (GCM) 10K type strain sequencing project: providing services to taxonomists for standard genome sequencing and annotation.</title>
        <authorList>
            <consortium name="The Broad Institute Genomics Platform"/>
            <consortium name="The Broad Institute Genome Sequencing Center for Infectious Disease"/>
            <person name="Wu L."/>
            <person name="Ma J."/>
        </authorList>
    </citation>
    <scope>NUCLEOTIDE SEQUENCE [LARGE SCALE GENOMIC DNA]</scope>
    <source>
        <strain evidence="6">JCM 31921</strain>
    </source>
</reference>
<keyword evidence="3" id="KW-0175">Coiled coil</keyword>
<protein>
    <recommendedName>
        <fullName evidence="7">Periplasmic chaperone for outer membrane proteins Skp</fullName>
    </recommendedName>
</protein>
<evidence type="ECO:0000256" key="4">
    <source>
        <dbReference type="SAM" id="MobiDB-lite"/>
    </source>
</evidence>